<comment type="caution">
    <text evidence="1">The sequence shown here is derived from an EMBL/GenBank/DDBJ whole genome shotgun (WGS) entry which is preliminary data.</text>
</comment>
<dbReference type="PATRIC" id="fig|1339350.3.peg.6"/>
<dbReference type="AlphaFoldDB" id="A0A078RE30"/>
<organism evidence="1 2">
    <name type="scientific">Phocaeicola vulgatus str. 3775 SL</name>
    <name type="common">B</name>
    <name type="synonym">iv</name>
    <dbReference type="NCBI Taxonomy" id="1339350"/>
    <lineage>
        <taxon>Bacteria</taxon>
        <taxon>Pseudomonadati</taxon>
        <taxon>Bacteroidota</taxon>
        <taxon>Bacteroidia</taxon>
        <taxon>Bacteroidales</taxon>
        <taxon>Bacteroidaceae</taxon>
        <taxon>Phocaeicola</taxon>
    </lineage>
</organism>
<dbReference type="PANTHER" id="PTHR34704:SF1">
    <property type="entry name" value="ATPASE"/>
    <property type="match status" value="1"/>
</dbReference>
<proteinExistence type="predicted"/>
<evidence type="ECO:0000313" key="2">
    <source>
        <dbReference type="Proteomes" id="UP000028134"/>
    </source>
</evidence>
<dbReference type="Gene3D" id="3.40.50.300">
    <property type="entry name" value="P-loop containing nucleotide triphosphate hydrolases"/>
    <property type="match status" value="1"/>
</dbReference>
<gene>
    <name evidence="1" type="ORF">M097_0009</name>
</gene>
<protein>
    <submittedName>
        <fullName evidence="1">Archaeal ATPase family protein</fullName>
    </submittedName>
</protein>
<evidence type="ECO:0000313" key="1">
    <source>
        <dbReference type="EMBL" id="KDS33749.1"/>
    </source>
</evidence>
<name>A0A078RE30_PHOVU</name>
<dbReference type="EMBL" id="JNHI01000001">
    <property type="protein sequence ID" value="KDS33749.1"/>
    <property type="molecule type" value="Genomic_DNA"/>
</dbReference>
<sequence>MKFYNRENELAELKRIQRLSFEENSRLTVITGRRRIGKTSLIMKAVDEMPTVYLFVGRKNEATLCSEFIPLISGALNIFVPAEIRSFSSLFQYMMEIAGQRAFNLVIDEFQEFYNINNSCLLYTSRHMCDNFNDVRAVSGPFLFIIDNNIR</sequence>
<dbReference type="InterPro" id="IPR027417">
    <property type="entry name" value="P-loop_NTPase"/>
</dbReference>
<dbReference type="Proteomes" id="UP000028134">
    <property type="component" value="Unassembled WGS sequence"/>
</dbReference>
<reference evidence="1 2" key="1">
    <citation type="submission" date="2014-04" db="EMBL/GenBank/DDBJ databases">
        <authorList>
            <person name="Sears C."/>
            <person name="Carroll K."/>
            <person name="Sack B.R."/>
            <person name="Qadri F."/>
            <person name="Myers L.L."/>
            <person name="Chung G.-T."/>
            <person name="Escheverria P."/>
            <person name="Fraser C.M."/>
            <person name="Sadzewicz L."/>
            <person name="Shefchek K.A."/>
            <person name="Tallon L."/>
            <person name="Das S.P."/>
            <person name="Daugherty S."/>
            <person name="Mongodin E.F."/>
        </authorList>
    </citation>
    <scope>NUCLEOTIDE SEQUENCE [LARGE SCALE GENOMIC DNA]</scope>
    <source>
        <strain evidence="2">3775 SL(B) 10 (iv)</strain>
    </source>
</reference>
<dbReference type="PANTHER" id="PTHR34704">
    <property type="entry name" value="ATPASE"/>
    <property type="match status" value="1"/>
</dbReference>
<accession>A0A078RE30</accession>
<dbReference type="SUPFAM" id="SSF52540">
    <property type="entry name" value="P-loop containing nucleoside triphosphate hydrolases"/>
    <property type="match status" value="1"/>
</dbReference>